<dbReference type="Pfam" id="PF13183">
    <property type="entry name" value="Fer4_8"/>
    <property type="match status" value="1"/>
</dbReference>
<evidence type="ECO:0000313" key="7">
    <source>
        <dbReference type="EMBL" id="SVA06518.1"/>
    </source>
</evidence>
<feature type="domain" description="4Fe-4S ferredoxin-type" evidence="6">
    <location>
        <begin position="57"/>
        <end position="88"/>
    </location>
</feature>
<reference evidence="7" key="1">
    <citation type="submission" date="2018-05" db="EMBL/GenBank/DDBJ databases">
        <authorList>
            <person name="Lanie J.A."/>
            <person name="Ng W.-L."/>
            <person name="Kazmierczak K.M."/>
            <person name="Andrzejewski T.M."/>
            <person name="Davidsen T.M."/>
            <person name="Wayne K.J."/>
            <person name="Tettelin H."/>
            <person name="Glass J.I."/>
            <person name="Rusch D."/>
            <person name="Podicherti R."/>
            <person name="Tsui H.-C.T."/>
            <person name="Winkler M.E."/>
        </authorList>
    </citation>
    <scope>NUCLEOTIDE SEQUENCE</scope>
</reference>
<keyword evidence="3" id="KW-0677">Repeat</keyword>
<dbReference type="PANTHER" id="PTHR32479">
    <property type="entry name" value="GLYCOLATE OXIDASE IRON-SULFUR SUBUNIT"/>
    <property type="match status" value="1"/>
</dbReference>
<sequence length="408" mass="45579">MIINSYQPTSEDILKSMDNCTKCGICNSYCPVSNVTNQFPGPKYSGPQTQRFRSLEDLVEISPELCNGCGVCMSVCPNEVAITDIITHAKSNLNNKNKKISFVQTLLNRPDTIGKLGNIFPALSNFILHNSFFRYFASQFFHLDSNAPLPNFHGKKFKKFLEKIKIDSNKKNIIYFSGCAVDNYDSEVGIAVIKLMSNLGYNVITNTDLCCSLPMLSSGEWDAAINRSKKLIKSLSRSLDLAEIIISTSTSCSLTIKKKYSAYLNFTDPKSAQISQSTKDICEYILEKHRDLLAKRMKPIDKKIFYHGPCQLRSHGIGQPAVELLRLIPKISLSLSEADCCGIGGTYGYVKGRNEISELIGKSLSEQIKFHKPDVILCDSETCRWNIEKNSGIKTLHPIQIILESLNV</sequence>
<dbReference type="Gene3D" id="1.10.1060.10">
    <property type="entry name" value="Alpha-helical ferredoxin"/>
    <property type="match status" value="1"/>
</dbReference>
<evidence type="ECO:0000256" key="3">
    <source>
        <dbReference type="ARBA" id="ARBA00022737"/>
    </source>
</evidence>
<dbReference type="GO" id="GO:0051539">
    <property type="term" value="F:4 iron, 4 sulfur cluster binding"/>
    <property type="evidence" value="ECO:0007669"/>
    <property type="project" value="UniProtKB-KW"/>
</dbReference>
<keyword evidence="2" id="KW-0479">Metal-binding</keyword>
<organism evidence="7">
    <name type="scientific">marine metagenome</name>
    <dbReference type="NCBI Taxonomy" id="408172"/>
    <lineage>
        <taxon>unclassified sequences</taxon>
        <taxon>metagenomes</taxon>
        <taxon>ecological metagenomes</taxon>
    </lineage>
</organism>
<dbReference type="GO" id="GO:0016491">
    <property type="term" value="F:oxidoreductase activity"/>
    <property type="evidence" value="ECO:0007669"/>
    <property type="project" value="UniProtKB-ARBA"/>
</dbReference>
<dbReference type="InterPro" id="IPR009051">
    <property type="entry name" value="Helical_ferredxn"/>
</dbReference>
<dbReference type="PROSITE" id="PS00198">
    <property type="entry name" value="4FE4S_FER_1"/>
    <property type="match status" value="1"/>
</dbReference>
<proteinExistence type="predicted"/>
<keyword evidence="5" id="KW-0411">Iron-sulfur</keyword>
<dbReference type="InterPro" id="IPR017900">
    <property type="entry name" value="4Fe4S_Fe_S_CS"/>
</dbReference>
<evidence type="ECO:0000256" key="1">
    <source>
        <dbReference type="ARBA" id="ARBA00022485"/>
    </source>
</evidence>
<dbReference type="EMBL" id="UINC01003461">
    <property type="protein sequence ID" value="SVA06518.1"/>
    <property type="molecule type" value="Genomic_DNA"/>
</dbReference>
<dbReference type="PANTHER" id="PTHR32479:SF19">
    <property type="entry name" value="ANAEROBIC GLYCEROL-3-PHOSPHATE DEHYDROGENASE SUBUNIT C"/>
    <property type="match status" value="1"/>
</dbReference>
<dbReference type="InterPro" id="IPR017896">
    <property type="entry name" value="4Fe4S_Fe-S-bd"/>
</dbReference>
<keyword evidence="1" id="KW-0004">4Fe-4S</keyword>
<keyword evidence="4" id="KW-0408">Iron</keyword>
<feature type="domain" description="4Fe-4S ferredoxin-type" evidence="6">
    <location>
        <begin position="11"/>
        <end position="41"/>
    </location>
</feature>
<dbReference type="GO" id="GO:0046872">
    <property type="term" value="F:metal ion binding"/>
    <property type="evidence" value="ECO:0007669"/>
    <property type="project" value="UniProtKB-KW"/>
</dbReference>
<dbReference type="InterPro" id="IPR004017">
    <property type="entry name" value="Cys_rich_dom"/>
</dbReference>
<evidence type="ECO:0000256" key="4">
    <source>
        <dbReference type="ARBA" id="ARBA00023004"/>
    </source>
</evidence>
<evidence type="ECO:0000256" key="5">
    <source>
        <dbReference type="ARBA" id="ARBA00023014"/>
    </source>
</evidence>
<dbReference type="Pfam" id="PF02754">
    <property type="entry name" value="CCG"/>
    <property type="match status" value="2"/>
</dbReference>
<protein>
    <recommendedName>
        <fullName evidence="6">4Fe-4S ferredoxin-type domain-containing protein</fullName>
    </recommendedName>
</protein>
<dbReference type="PROSITE" id="PS51379">
    <property type="entry name" value="4FE4S_FER_2"/>
    <property type="match status" value="2"/>
</dbReference>
<accession>A0A381ST53</accession>
<dbReference type="AlphaFoldDB" id="A0A381ST53"/>
<evidence type="ECO:0000259" key="6">
    <source>
        <dbReference type="PROSITE" id="PS51379"/>
    </source>
</evidence>
<name>A0A381ST53_9ZZZZ</name>
<gene>
    <name evidence="7" type="ORF">METZ01_LOCUS59372</name>
</gene>
<evidence type="ECO:0000256" key="2">
    <source>
        <dbReference type="ARBA" id="ARBA00022723"/>
    </source>
</evidence>
<dbReference type="NCBIfam" id="NF008369">
    <property type="entry name" value="PRK11168.1"/>
    <property type="match status" value="1"/>
</dbReference>
<dbReference type="SUPFAM" id="SSF54862">
    <property type="entry name" value="4Fe-4S ferredoxins"/>
    <property type="match status" value="1"/>
</dbReference>